<accession>A0ABW7H883</accession>
<proteinExistence type="predicted"/>
<dbReference type="Gene3D" id="3.90.850.10">
    <property type="entry name" value="Fumarylacetoacetase-like, C-terminal domain"/>
    <property type="match status" value="1"/>
</dbReference>
<comment type="caution">
    <text evidence="1">The sequence shown here is derived from an EMBL/GenBank/DDBJ whole genome shotgun (WGS) entry which is preliminary data.</text>
</comment>
<sequence>MSTEHDTTGSSNPQDISARFTAARAAGQSLQAYPGMPPTTLDQAYAIQAAAVARWPDAVAGWKVARVNPAFAAQFPEERLIGPAFAANIHRVAAGEAARCPVFDGGFAAVEAEVVIVVAEDAPAGKADWTADTVLPFVKSMHIGVEVASSPLATLNDIGPGAIISDFGNNWGVVVGPEIVNWRELETIAVETFIDGQSVGTGKVAIKPGPLGALAFTLNKRALQGTILRAGDVISTGMITGVHDIRIGQQSRHVFAGVGEVAVQITKAAGR</sequence>
<dbReference type="PANTHER" id="PTHR30143">
    <property type="entry name" value="ACID HYDRATASE"/>
    <property type="match status" value="1"/>
</dbReference>
<evidence type="ECO:0000313" key="1">
    <source>
        <dbReference type="EMBL" id="MFG6486025.1"/>
    </source>
</evidence>
<dbReference type="PANTHER" id="PTHR30143:SF0">
    <property type="entry name" value="2-KETO-4-PENTENOATE HYDRATASE"/>
    <property type="match status" value="1"/>
</dbReference>
<reference evidence="1 2" key="1">
    <citation type="submission" date="2024-08" db="EMBL/GenBank/DDBJ databases">
        <authorList>
            <person name="Lu H."/>
        </authorList>
    </citation>
    <scope>NUCLEOTIDE SEQUENCE [LARGE SCALE GENOMIC DNA]</scope>
    <source>
        <strain evidence="1 2">BYS78W</strain>
    </source>
</reference>
<keyword evidence="2" id="KW-1185">Reference proteome</keyword>
<dbReference type="Proteomes" id="UP001606134">
    <property type="component" value="Unassembled WGS sequence"/>
</dbReference>
<dbReference type="SUPFAM" id="SSF56529">
    <property type="entry name" value="FAH"/>
    <property type="match status" value="1"/>
</dbReference>
<dbReference type="RefSeq" id="WP_394406888.1">
    <property type="nucleotide sequence ID" value="NZ_JBIGIC010000002.1"/>
</dbReference>
<protein>
    <recommendedName>
        <fullName evidence="3">2-keto-4-pentenoate hydratase</fullName>
    </recommendedName>
</protein>
<gene>
    <name evidence="1" type="ORF">ACG04R_05025</name>
</gene>
<evidence type="ECO:0000313" key="2">
    <source>
        <dbReference type="Proteomes" id="UP001606134"/>
    </source>
</evidence>
<dbReference type="InterPro" id="IPR036663">
    <property type="entry name" value="Fumarylacetoacetase_C_sf"/>
</dbReference>
<organism evidence="1 2">
    <name type="scientific">Pelomonas candidula</name>
    <dbReference type="NCBI Taxonomy" id="3299025"/>
    <lineage>
        <taxon>Bacteria</taxon>
        <taxon>Pseudomonadati</taxon>
        <taxon>Pseudomonadota</taxon>
        <taxon>Betaproteobacteria</taxon>
        <taxon>Burkholderiales</taxon>
        <taxon>Sphaerotilaceae</taxon>
        <taxon>Roseateles</taxon>
    </lineage>
</organism>
<evidence type="ECO:0008006" key="3">
    <source>
        <dbReference type="Google" id="ProtNLM"/>
    </source>
</evidence>
<dbReference type="InterPro" id="IPR050772">
    <property type="entry name" value="Hydratase-Decarb/MhpD_sf"/>
</dbReference>
<dbReference type="EMBL" id="JBIGIC010000002">
    <property type="protein sequence ID" value="MFG6486025.1"/>
    <property type="molecule type" value="Genomic_DNA"/>
</dbReference>
<name>A0ABW7H883_9BURK</name>